<keyword evidence="2" id="KW-1185">Reference proteome</keyword>
<dbReference type="Proteomes" id="UP001177003">
    <property type="component" value="Chromosome 0"/>
</dbReference>
<protein>
    <submittedName>
        <fullName evidence="1">Uncharacterized protein</fullName>
    </submittedName>
</protein>
<reference evidence="1" key="1">
    <citation type="submission" date="2023-04" db="EMBL/GenBank/DDBJ databases">
        <authorList>
            <person name="Vijverberg K."/>
            <person name="Xiong W."/>
            <person name="Schranz E."/>
        </authorList>
    </citation>
    <scope>NUCLEOTIDE SEQUENCE</scope>
</reference>
<accession>A0AA35VBL6</accession>
<sequence>MTRKHHCCWGELGRLCSCCGWYECRLASSWEDGTIVHREMQYPLVSFSPPPSFFDKGKRGGGGRNRLSYESLYSTFICISAKAKISLEMALHGHYRGRLYHRDIDLVDALPTPMSERRMREFSRLRLVEVGNVGSSGPPSPSQSAVGVASLVCSSITVPSSLPVGVRAGKGNASIWKRKSLRVVPSLDEETESDDVGVCPRKAHRTKEIVVLPCSPEASPSPFVVSPLVNLGSDSMSGGAPSSHGGSFQQKKPSLFDQIGTLSHSLSFEAYASDWMLEKGVVRIIDKVIESGEFASGVQGVCEACEALRFEKGKQLCGCSTRPGEPEVPDPGGVKRKAEEVDAALLSLAETDFAGLFRLGGAGL</sequence>
<evidence type="ECO:0000313" key="2">
    <source>
        <dbReference type="Proteomes" id="UP001177003"/>
    </source>
</evidence>
<gene>
    <name evidence="1" type="ORF">LSALG_LOCUS6450</name>
</gene>
<dbReference type="AlphaFoldDB" id="A0AA35VBL6"/>
<evidence type="ECO:0000313" key="1">
    <source>
        <dbReference type="EMBL" id="CAI9265868.1"/>
    </source>
</evidence>
<organism evidence="1 2">
    <name type="scientific">Lactuca saligna</name>
    <name type="common">Willowleaf lettuce</name>
    <dbReference type="NCBI Taxonomy" id="75948"/>
    <lineage>
        <taxon>Eukaryota</taxon>
        <taxon>Viridiplantae</taxon>
        <taxon>Streptophyta</taxon>
        <taxon>Embryophyta</taxon>
        <taxon>Tracheophyta</taxon>
        <taxon>Spermatophyta</taxon>
        <taxon>Magnoliopsida</taxon>
        <taxon>eudicotyledons</taxon>
        <taxon>Gunneridae</taxon>
        <taxon>Pentapetalae</taxon>
        <taxon>asterids</taxon>
        <taxon>campanulids</taxon>
        <taxon>Asterales</taxon>
        <taxon>Asteraceae</taxon>
        <taxon>Cichorioideae</taxon>
        <taxon>Cichorieae</taxon>
        <taxon>Lactucinae</taxon>
        <taxon>Lactuca</taxon>
    </lineage>
</organism>
<proteinExistence type="predicted"/>
<dbReference type="EMBL" id="OX465086">
    <property type="protein sequence ID" value="CAI9265868.1"/>
    <property type="molecule type" value="Genomic_DNA"/>
</dbReference>
<name>A0AA35VBL6_LACSI</name>